<dbReference type="PANTHER" id="PTHR30531">
    <property type="entry name" value="FLAGELLAR BIOSYNTHETIC PROTEIN FLHB"/>
    <property type="match status" value="1"/>
</dbReference>
<reference evidence="15 16" key="1">
    <citation type="journal article" date="2016" name="Appl. Environ. Microbiol.">
        <title>Lack of Overt Genome Reduction in the Bryostatin-Producing Bryozoan Symbiont "Candidatus Endobugula sertula".</title>
        <authorList>
            <person name="Miller I.J."/>
            <person name="Vanee N."/>
            <person name="Fong S.S."/>
            <person name="Lim-Fong G.E."/>
            <person name="Kwan J.C."/>
        </authorList>
    </citation>
    <scope>NUCLEOTIDE SEQUENCE [LARGE SCALE GENOMIC DNA]</scope>
    <source>
        <strain evidence="15">AB1-4</strain>
    </source>
</reference>
<keyword evidence="6 13" id="KW-0812">Transmembrane</keyword>
<evidence type="ECO:0000256" key="10">
    <source>
        <dbReference type="ARBA" id="ARBA00023136"/>
    </source>
</evidence>
<dbReference type="InterPro" id="IPR029025">
    <property type="entry name" value="T3SS_substrate_exporter_C"/>
</dbReference>
<keyword evidence="7 13" id="KW-1005">Bacterial flagellum biogenesis</keyword>
<feature type="transmembrane region" description="Helical" evidence="13">
    <location>
        <begin position="150"/>
        <end position="170"/>
    </location>
</feature>
<evidence type="ECO:0000313" key="15">
    <source>
        <dbReference type="EMBL" id="ODS23001.1"/>
    </source>
</evidence>
<keyword evidence="9 13" id="KW-1133">Transmembrane helix</keyword>
<feature type="transmembrane region" description="Helical" evidence="13">
    <location>
        <begin position="90"/>
        <end position="119"/>
    </location>
</feature>
<comment type="function">
    <text evidence="12 13">Required for formation of the rod structure in the basal body of the flagellar apparatus. Together with FliI and FliH, may constitute the export apparatus of flagellin.</text>
</comment>
<dbReference type="Pfam" id="PF01312">
    <property type="entry name" value="Bac_export_2"/>
    <property type="match status" value="1"/>
</dbReference>
<dbReference type="Proteomes" id="UP000242502">
    <property type="component" value="Unassembled WGS sequence"/>
</dbReference>
<proteinExistence type="inferred from homology"/>
<keyword evidence="5 13" id="KW-1003">Cell membrane</keyword>
<dbReference type="SUPFAM" id="SSF160544">
    <property type="entry name" value="EscU C-terminal domain-like"/>
    <property type="match status" value="1"/>
</dbReference>
<keyword evidence="15" id="KW-0969">Cilium</keyword>
<dbReference type="EMBL" id="MDLC01000043">
    <property type="protein sequence ID" value="ODS23001.1"/>
    <property type="molecule type" value="Genomic_DNA"/>
</dbReference>
<keyword evidence="4 13" id="KW-0813">Transport</keyword>
<name>A0A1D2QN37_9GAMM</name>
<evidence type="ECO:0000313" key="16">
    <source>
        <dbReference type="Proteomes" id="UP000242502"/>
    </source>
</evidence>
<accession>A0A1D2QN37</accession>
<dbReference type="GO" id="GO:0009306">
    <property type="term" value="P:protein secretion"/>
    <property type="evidence" value="ECO:0007669"/>
    <property type="project" value="InterPro"/>
</dbReference>
<comment type="caution">
    <text evidence="15">The sequence shown here is derived from an EMBL/GenBank/DDBJ whole genome shotgun (WGS) entry which is preliminary data.</text>
</comment>
<evidence type="ECO:0000256" key="11">
    <source>
        <dbReference type="ARBA" id="ARBA00023225"/>
    </source>
</evidence>
<dbReference type="Gene3D" id="3.40.1690.10">
    <property type="entry name" value="secretion proteins EscU"/>
    <property type="match status" value="1"/>
</dbReference>
<dbReference type="InterPro" id="IPR006135">
    <property type="entry name" value="T3SS_substrate_exporter"/>
</dbReference>
<evidence type="ECO:0000256" key="6">
    <source>
        <dbReference type="ARBA" id="ARBA00022692"/>
    </source>
</evidence>
<sequence>MADNDQSQEKTEEATPRKLEKAREDGQAPRSKELTTTTVLLAGSLGLLWFGDFLSRKLIGTATLNFSLPREAAFDTRYMLYHLGMSLSDALLGMMPIFGILVLAAILGPVALGGWLFSIKAMMPKMSRMNPLEGIKRMFSVKSLMELAKALGKVLVILLLAILLLHSMQQELMDLAYENTQAAIIHSMEMGAWAAIALSLATIFIAIIDVPFQIWDNAKKLKMTVQDVRDETKDSEGKPEVKGRIRKLQQEIASRQMLAAVPDADVVITNPTHYAVAVKYKPESMNTPIVVAKGVDKTALKIREIAGVNKVDIVESPVLARSIYYTTQLDEEIPSGLYIAVAKILAYVFQLRNFRQGLAKRPTYPRVVDVPDDLYFDP</sequence>
<feature type="transmembrane region" description="Helical" evidence="13">
    <location>
        <begin position="190"/>
        <end position="212"/>
    </location>
</feature>
<evidence type="ECO:0000256" key="2">
    <source>
        <dbReference type="ARBA" id="ARBA00010690"/>
    </source>
</evidence>
<keyword evidence="15" id="KW-0966">Cell projection</keyword>
<evidence type="ECO:0000256" key="3">
    <source>
        <dbReference type="ARBA" id="ARBA00021622"/>
    </source>
</evidence>
<dbReference type="NCBIfam" id="TIGR00328">
    <property type="entry name" value="flhB"/>
    <property type="match status" value="1"/>
</dbReference>
<dbReference type="AlphaFoldDB" id="A0A1D2QN37"/>
<dbReference type="PRINTS" id="PR00950">
    <property type="entry name" value="TYPE3IMSPROT"/>
</dbReference>
<organism evidence="15 16">
    <name type="scientific">Candidatus Endobugula sertula</name>
    <name type="common">Bugula neritina bacterial symbiont</name>
    <dbReference type="NCBI Taxonomy" id="62101"/>
    <lineage>
        <taxon>Bacteria</taxon>
        <taxon>Pseudomonadati</taxon>
        <taxon>Pseudomonadota</taxon>
        <taxon>Gammaproteobacteria</taxon>
        <taxon>Cellvibrionales</taxon>
        <taxon>Cellvibrionaceae</taxon>
        <taxon>Candidatus Endobugula</taxon>
    </lineage>
</organism>
<gene>
    <name evidence="13" type="primary">flhB</name>
    <name evidence="15" type="ORF">AB835_11210</name>
</gene>
<comment type="caution">
    <text evidence="13">Lacks conserved residue(s) required for the propagation of feature annotation.</text>
</comment>
<evidence type="ECO:0000256" key="14">
    <source>
        <dbReference type="SAM" id="MobiDB-lite"/>
    </source>
</evidence>
<evidence type="ECO:0000256" key="13">
    <source>
        <dbReference type="RuleBase" id="RU364091"/>
    </source>
</evidence>
<dbReference type="STRING" id="62101.AB835_11210"/>
<dbReference type="PANTHER" id="PTHR30531:SF12">
    <property type="entry name" value="FLAGELLAR BIOSYNTHETIC PROTEIN FLHB"/>
    <property type="match status" value="1"/>
</dbReference>
<comment type="subcellular location">
    <subcellularLocation>
        <location evidence="1">Cell membrane</location>
        <topology evidence="1">Multi-pass membrane protein</topology>
    </subcellularLocation>
</comment>
<keyword evidence="8 13" id="KW-0653">Protein transport</keyword>
<evidence type="ECO:0000256" key="8">
    <source>
        <dbReference type="ARBA" id="ARBA00022927"/>
    </source>
</evidence>
<dbReference type="GO" id="GO:0044780">
    <property type="term" value="P:bacterial-type flagellum assembly"/>
    <property type="evidence" value="ECO:0007669"/>
    <property type="project" value="InterPro"/>
</dbReference>
<evidence type="ECO:0000256" key="1">
    <source>
        <dbReference type="ARBA" id="ARBA00004651"/>
    </source>
</evidence>
<evidence type="ECO:0000256" key="5">
    <source>
        <dbReference type="ARBA" id="ARBA00022475"/>
    </source>
</evidence>
<keyword evidence="15" id="KW-0282">Flagellum</keyword>
<keyword evidence="11 13" id="KW-1006">Bacterial flagellum protein export</keyword>
<evidence type="ECO:0000256" key="7">
    <source>
        <dbReference type="ARBA" id="ARBA00022795"/>
    </source>
</evidence>
<keyword evidence="10 13" id="KW-0472">Membrane</keyword>
<dbReference type="Gene3D" id="6.10.250.2080">
    <property type="match status" value="1"/>
</dbReference>
<dbReference type="InterPro" id="IPR006136">
    <property type="entry name" value="FlhB"/>
</dbReference>
<feature type="compositionally biased region" description="Basic and acidic residues" evidence="14">
    <location>
        <begin position="7"/>
        <end position="31"/>
    </location>
</feature>
<evidence type="ECO:0000256" key="12">
    <source>
        <dbReference type="ARBA" id="ARBA00025078"/>
    </source>
</evidence>
<evidence type="ECO:0000256" key="9">
    <source>
        <dbReference type="ARBA" id="ARBA00022989"/>
    </source>
</evidence>
<feature type="region of interest" description="Disordered" evidence="14">
    <location>
        <begin position="1"/>
        <end position="31"/>
    </location>
</feature>
<dbReference type="GO" id="GO:0005886">
    <property type="term" value="C:plasma membrane"/>
    <property type="evidence" value="ECO:0007669"/>
    <property type="project" value="UniProtKB-SubCell"/>
</dbReference>
<protein>
    <recommendedName>
        <fullName evidence="3 13">Flagellar biosynthetic protein FlhB</fullName>
    </recommendedName>
</protein>
<comment type="similarity">
    <text evidence="2 13">Belongs to the type III secretion exporter family.</text>
</comment>
<evidence type="ECO:0000256" key="4">
    <source>
        <dbReference type="ARBA" id="ARBA00022448"/>
    </source>
</evidence>